<keyword evidence="5" id="KW-0472">Membrane</keyword>
<evidence type="ECO:0000313" key="7">
    <source>
        <dbReference type="EMBL" id="KAK5646315.1"/>
    </source>
</evidence>
<feature type="transmembrane region" description="Helical" evidence="5">
    <location>
        <begin position="6"/>
        <end position="26"/>
    </location>
</feature>
<dbReference type="EMBL" id="JAVRBK010000003">
    <property type="protein sequence ID" value="KAK5646315.1"/>
    <property type="molecule type" value="Genomic_DNA"/>
</dbReference>
<evidence type="ECO:0000256" key="1">
    <source>
        <dbReference type="ARBA" id="ARBA00022723"/>
    </source>
</evidence>
<dbReference type="PROSITE" id="PS50089">
    <property type="entry name" value="ZF_RING_2"/>
    <property type="match status" value="1"/>
</dbReference>
<dbReference type="InterPro" id="IPR001841">
    <property type="entry name" value="Znf_RING"/>
</dbReference>
<keyword evidence="5" id="KW-0812">Transmembrane</keyword>
<keyword evidence="3" id="KW-0862">Zinc</keyword>
<dbReference type="Pfam" id="PF13639">
    <property type="entry name" value="zf-RING_2"/>
    <property type="match status" value="1"/>
</dbReference>
<reference evidence="7 8" key="1">
    <citation type="journal article" date="2024" name="Insects">
        <title>An Improved Chromosome-Level Genome Assembly of the Firefly Pyrocoelia pectoralis.</title>
        <authorList>
            <person name="Fu X."/>
            <person name="Meyer-Rochow V.B."/>
            <person name="Ballantyne L."/>
            <person name="Zhu X."/>
        </authorList>
    </citation>
    <scope>NUCLEOTIDE SEQUENCE [LARGE SCALE GENOMIC DNA]</scope>
    <source>
        <strain evidence="7">XCY_ONT2</strain>
    </source>
</reference>
<evidence type="ECO:0000256" key="4">
    <source>
        <dbReference type="PROSITE-ProRule" id="PRU00175"/>
    </source>
</evidence>
<evidence type="ECO:0000259" key="6">
    <source>
        <dbReference type="PROSITE" id="PS50089"/>
    </source>
</evidence>
<dbReference type="Gene3D" id="3.30.40.10">
    <property type="entry name" value="Zinc/RING finger domain, C3HC4 (zinc finger)"/>
    <property type="match status" value="1"/>
</dbReference>
<dbReference type="PANTHER" id="PTHR45969">
    <property type="entry name" value="RING ZINC FINGER PROTEIN-RELATED"/>
    <property type="match status" value="1"/>
</dbReference>
<proteinExistence type="predicted"/>
<keyword evidence="2 4" id="KW-0863">Zinc-finger</keyword>
<name>A0AAN7VCZ9_9COLE</name>
<dbReference type="GO" id="GO:0061630">
    <property type="term" value="F:ubiquitin protein ligase activity"/>
    <property type="evidence" value="ECO:0007669"/>
    <property type="project" value="TreeGrafter"/>
</dbReference>
<protein>
    <recommendedName>
        <fullName evidence="6">RING-type domain-containing protein</fullName>
    </recommendedName>
</protein>
<gene>
    <name evidence="7" type="ORF">RI129_004779</name>
</gene>
<dbReference type="AlphaFoldDB" id="A0AAN7VCZ9"/>
<evidence type="ECO:0000256" key="5">
    <source>
        <dbReference type="SAM" id="Phobius"/>
    </source>
</evidence>
<dbReference type="SUPFAM" id="SSF57850">
    <property type="entry name" value="RING/U-box"/>
    <property type="match status" value="1"/>
</dbReference>
<keyword evidence="1" id="KW-0479">Metal-binding</keyword>
<dbReference type="GO" id="GO:0008270">
    <property type="term" value="F:zinc ion binding"/>
    <property type="evidence" value="ECO:0007669"/>
    <property type="project" value="UniProtKB-KW"/>
</dbReference>
<feature type="domain" description="RING-type" evidence="6">
    <location>
        <begin position="64"/>
        <end position="104"/>
    </location>
</feature>
<keyword evidence="8" id="KW-1185">Reference proteome</keyword>
<dbReference type="Proteomes" id="UP001329430">
    <property type="component" value="Chromosome 3"/>
</dbReference>
<dbReference type="SMART" id="SM00184">
    <property type="entry name" value="RING"/>
    <property type="match status" value="1"/>
</dbReference>
<comment type="caution">
    <text evidence="7">The sequence shown here is derived from an EMBL/GenBank/DDBJ whole genome shotgun (WGS) entry which is preliminary data.</text>
</comment>
<dbReference type="GO" id="GO:0016567">
    <property type="term" value="P:protein ubiquitination"/>
    <property type="evidence" value="ECO:0007669"/>
    <property type="project" value="TreeGrafter"/>
</dbReference>
<dbReference type="PANTHER" id="PTHR45969:SF69">
    <property type="entry name" value="FINGER DOMAIN PROTEIN, PUTATIVE (AFU_ORTHOLOGUE AFUA_3G12190)-RELATED"/>
    <property type="match status" value="1"/>
</dbReference>
<evidence type="ECO:0000256" key="3">
    <source>
        <dbReference type="ARBA" id="ARBA00022833"/>
    </source>
</evidence>
<keyword evidence="5" id="KW-1133">Transmembrane helix</keyword>
<sequence length="107" mass="12142">MTIPYQGLTFGAMLVVAVGTAIYYYFTNRNTPMFHQHVQAELHLPPLPGTSTRSRSNSEIEDSCSICLDRLRASSVKTLNCRHVFHEYCINPWIEGHGTCPICRRNV</sequence>
<dbReference type="InterPro" id="IPR013083">
    <property type="entry name" value="Znf_RING/FYVE/PHD"/>
</dbReference>
<evidence type="ECO:0000313" key="8">
    <source>
        <dbReference type="Proteomes" id="UP001329430"/>
    </source>
</evidence>
<evidence type="ECO:0000256" key="2">
    <source>
        <dbReference type="ARBA" id="ARBA00022771"/>
    </source>
</evidence>
<organism evidence="7 8">
    <name type="scientific">Pyrocoelia pectoralis</name>
    <dbReference type="NCBI Taxonomy" id="417401"/>
    <lineage>
        <taxon>Eukaryota</taxon>
        <taxon>Metazoa</taxon>
        <taxon>Ecdysozoa</taxon>
        <taxon>Arthropoda</taxon>
        <taxon>Hexapoda</taxon>
        <taxon>Insecta</taxon>
        <taxon>Pterygota</taxon>
        <taxon>Neoptera</taxon>
        <taxon>Endopterygota</taxon>
        <taxon>Coleoptera</taxon>
        <taxon>Polyphaga</taxon>
        <taxon>Elateriformia</taxon>
        <taxon>Elateroidea</taxon>
        <taxon>Lampyridae</taxon>
        <taxon>Lampyrinae</taxon>
        <taxon>Pyrocoelia</taxon>
    </lineage>
</organism>
<accession>A0AAN7VCZ9</accession>